<sequence>MFTDMPLFEIETDPEPPVDDTPGELETAAVKLFADLETAGLMGALEQAKKPALLATARGLDKGLAAVKVSVATANMFKQYMETLEQLPKIRTSGNTDLDALDQTLQALTREALSEVDQ</sequence>
<dbReference type="EMBL" id="ACFG01000004">
    <property type="protein sequence ID" value="EEH64384.1"/>
    <property type="molecule type" value="Genomic_DNA"/>
</dbReference>
<dbReference type="STRING" id="525245.HMPREF0044_0121"/>
<comment type="caution">
    <text evidence="2">The sequence shown here is derived from an EMBL/GenBank/DDBJ whole genome shotgun (WGS) entry which is preliminary data.</text>
</comment>
<dbReference type="HOGENOM" id="CLU_2068062_0_0_11"/>
<evidence type="ECO:0000313" key="2">
    <source>
        <dbReference type="EMBL" id="EEH64384.1"/>
    </source>
</evidence>
<protein>
    <submittedName>
        <fullName evidence="2">Uncharacterized protein</fullName>
    </submittedName>
</protein>
<reference evidence="2 3" key="1">
    <citation type="submission" date="2009-01" db="EMBL/GenBank/DDBJ databases">
        <authorList>
            <person name="Qin X."/>
            <person name="Bachman B."/>
            <person name="Battles P."/>
            <person name="Bell A."/>
            <person name="Bess C."/>
            <person name="Bickham C."/>
            <person name="Chaboub L."/>
            <person name="Chen D."/>
            <person name="Coyle M."/>
            <person name="Deiros D.R."/>
            <person name="Dinh H."/>
            <person name="Forbes L."/>
            <person name="Fowler G."/>
            <person name="Francisco L."/>
            <person name="Fu Q."/>
            <person name="Gubbala S."/>
            <person name="Hale W."/>
            <person name="Han Y."/>
            <person name="Hemphill L."/>
            <person name="Highlander S.K."/>
            <person name="Hirani K."/>
            <person name="Hogues M."/>
            <person name="Jackson L."/>
            <person name="Jakkamsetti A."/>
            <person name="Javaid M."/>
            <person name="Jiang H."/>
            <person name="Korchina V."/>
            <person name="Kovar C."/>
            <person name="Lara F."/>
            <person name="Lee S."/>
            <person name="Mata R."/>
            <person name="Mathew T."/>
            <person name="Moen C."/>
            <person name="Morales K."/>
            <person name="Munidasa M."/>
            <person name="Nazareth L."/>
            <person name="Ngo R."/>
            <person name="Nguyen L."/>
            <person name="Okwuonu G."/>
            <person name="Ongeri F."/>
            <person name="Patil S."/>
            <person name="Petrosino J."/>
            <person name="Pham C."/>
            <person name="Pham P."/>
            <person name="Pu L.-L."/>
            <person name="Puazo M."/>
            <person name="Raj R."/>
            <person name="Reid J."/>
            <person name="Rouhana J."/>
            <person name="Saada N."/>
            <person name="Shang Y."/>
            <person name="Simmons D."/>
            <person name="Thornton R."/>
            <person name="Warren J."/>
            <person name="Weissenberger G."/>
            <person name="Zhang J."/>
            <person name="Zhang L."/>
            <person name="Zhou C."/>
            <person name="Zhu D."/>
            <person name="Muzny D."/>
            <person name="Worley K."/>
            <person name="Gibbs R."/>
        </authorList>
    </citation>
    <scope>NUCLEOTIDE SEQUENCE [LARGE SCALE GENOMIC DNA]</scope>
    <source>
        <strain evidence="2 3">DSM 15436</strain>
    </source>
</reference>
<feature type="compositionally biased region" description="Acidic residues" evidence="1">
    <location>
        <begin position="10"/>
        <end position="22"/>
    </location>
</feature>
<dbReference type="Proteomes" id="UP000010301">
    <property type="component" value="Unassembled WGS sequence"/>
</dbReference>
<evidence type="ECO:0000313" key="3">
    <source>
        <dbReference type="Proteomes" id="UP000010301"/>
    </source>
</evidence>
<accession>C0VY81</accession>
<organism evidence="2 3">
    <name type="scientific">Gleimia coleocanis DSM 15436</name>
    <dbReference type="NCBI Taxonomy" id="525245"/>
    <lineage>
        <taxon>Bacteria</taxon>
        <taxon>Bacillati</taxon>
        <taxon>Actinomycetota</taxon>
        <taxon>Actinomycetes</taxon>
        <taxon>Actinomycetales</taxon>
        <taxon>Actinomycetaceae</taxon>
        <taxon>Gleimia</taxon>
    </lineage>
</organism>
<proteinExistence type="predicted"/>
<evidence type="ECO:0000256" key="1">
    <source>
        <dbReference type="SAM" id="MobiDB-lite"/>
    </source>
</evidence>
<name>C0VY81_9ACTO</name>
<dbReference type="AlphaFoldDB" id="C0VY81"/>
<gene>
    <name evidence="2" type="ORF">HMPREF0044_0121</name>
</gene>
<keyword evidence="3" id="KW-1185">Reference proteome</keyword>
<dbReference type="RefSeq" id="WP_006547118.1">
    <property type="nucleotide sequence ID" value="NZ_DS999545.1"/>
</dbReference>
<feature type="region of interest" description="Disordered" evidence="1">
    <location>
        <begin position="1"/>
        <end position="22"/>
    </location>
</feature>